<dbReference type="Proteomes" id="UP001153737">
    <property type="component" value="Chromosome 4"/>
</dbReference>
<evidence type="ECO:0000313" key="1">
    <source>
        <dbReference type="EMBL" id="CAH1163129.1"/>
    </source>
</evidence>
<dbReference type="OrthoDB" id="271628at2759"/>
<gene>
    <name evidence="1" type="ORF">PHAECO_LOCUS7932</name>
</gene>
<protein>
    <recommendedName>
        <fullName evidence="3">PH domain-containing protein</fullName>
    </recommendedName>
</protein>
<reference evidence="1" key="2">
    <citation type="submission" date="2022-10" db="EMBL/GenBank/DDBJ databases">
        <authorList>
            <consortium name="ENA_rothamsted_submissions"/>
            <consortium name="culmorum"/>
            <person name="King R."/>
        </authorList>
    </citation>
    <scope>NUCLEOTIDE SEQUENCE</scope>
</reference>
<sequence>MKFSTAMLRWGYMVCSHSARSSFMAYRYSSLDRKGLKGRASNRTELIVRIVWEARNKPYHIPSGLIELVEIKELFNLYIGCKDARTYRCTFENNEKCQVWYERILKAAEPPRQVEQLFAFYHYIWSKEKGSDDVIGQIENQLSDNGRQIVYDRGGEQSQRRRLRMSRVLSELRDPVHESGEHTFHTEKFPRLEAAV</sequence>
<evidence type="ECO:0000313" key="2">
    <source>
        <dbReference type="Proteomes" id="UP001153737"/>
    </source>
</evidence>
<dbReference type="AlphaFoldDB" id="A0A9P0DQC4"/>
<keyword evidence="2" id="KW-1185">Reference proteome</keyword>
<accession>A0A9P0DQC4</accession>
<evidence type="ECO:0008006" key="3">
    <source>
        <dbReference type="Google" id="ProtNLM"/>
    </source>
</evidence>
<organism evidence="1 2">
    <name type="scientific">Phaedon cochleariae</name>
    <name type="common">Mustard beetle</name>
    <dbReference type="NCBI Taxonomy" id="80249"/>
    <lineage>
        <taxon>Eukaryota</taxon>
        <taxon>Metazoa</taxon>
        <taxon>Ecdysozoa</taxon>
        <taxon>Arthropoda</taxon>
        <taxon>Hexapoda</taxon>
        <taxon>Insecta</taxon>
        <taxon>Pterygota</taxon>
        <taxon>Neoptera</taxon>
        <taxon>Endopterygota</taxon>
        <taxon>Coleoptera</taxon>
        <taxon>Polyphaga</taxon>
        <taxon>Cucujiformia</taxon>
        <taxon>Chrysomeloidea</taxon>
        <taxon>Chrysomelidae</taxon>
        <taxon>Chrysomelinae</taxon>
        <taxon>Chrysomelini</taxon>
        <taxon>Phaedon</taxon>
    </lineage>
</organism>
<dbReference type="EMBL" id="OU896710">
    <property type="protein sequence ID" value="CAH1163129.1"/>
    <property type="molecule type" value="Genomic_DNA"/>
</dbReference>
<dbReference type="SUPFAM" id="SSF50729">
    <property type="entry name" value="PH domain-like"/>
    <property type="match status" value="1"/>
</dbReference>
<name>A0A9P0DQC4_PHACE</name>
<proteinExistence type="predicted"/>
<reference evidence="1" key="1">
    <citation type="submission" date="2022-01" db="EMBL/GenBank/DDBJ databases">
        <authorList>
            <person name="King R."/>
        </authorList>
    </citation>
    <scope>NUCLEOTIDE SEQUENCE</scope>
</reference>